<dbReference type="Proteomes" id="UP000570517">
    <property type="component" value="Unassembled WGS sequence"/>
</dbReference>
<keyword evidence="3" id="KW-1185">Reference proteome</keyword>
<name>A0A850PXK6_9MYCO</name>
<comment type="caution">
    <text evidence="2">The sequence shown here is derived from an EMBL/GenBank/DDBJ whole genome shotgun (WGS) entry which is preliminary data.</text>
</comment>
<organism evidence="2 3">
    <name type="scientific">Mycolicibacterium hippocampi</name>
    <dbReference type="NCBI Taxonomy" id="659824"/>
    <lineage>
        <taxon>Bacteria</taxon>
        <taxon>Bacillati</taxon>
        <taxon>Actinomycetota</taxon>
        <taxon>Actinomycetes</taxon>
        <taxon>Mycobacteriales</taxon>
        <taxon>Mycobacteriaceae</taxon>
        <taxon>Mycolicibacterium</taxon>
    </lineage>
</organism>
<sequence>MAMMDICPACGYPTVGVELCAYCIPVQSMNGHPPFHSLPGAGQPRFRPARPLTILGHPNTSPAESNQALQAG</sequence>
<protein>
    <submittedName>
        <fullName evidence="2">Uncharacterized protein</fullName>
    </submittedName>
</protein>
<dbReference type="AlphaFoldDB" id="A0A850PXK6"/>
<feature type="compositionally biased region" description="Polar residues" evidence="1">
    <location>
        <begin position="58"/>
        <end position="72"/>
    </location>
</feature>
<feature type="region of interest" description="Disordered" evidence="1">
    <location>
        <begin position="34"/>
        <end position="72"/>
    </location>
</feature>
<dbReference type="EMBL" id="JABFYL010000042">
    <property type="protein sequence ID" value="NVN52246.1"/>
    <property type="molecule type" value="Genomic_DNA"/>
</dbReference>
<evidence type="ECO:0000313" key="2">
    <source>
        <dbReference type="EMBL" id="NVN52246.1"/>
    </source>
</evidence>
<accession>A0A850PXK6</accession>
<proteinExistence type="predicted"/>
<evidence type="ECO:0000256" key="1">
    <source>
        <dbReference type="SAM" id="MobiDB-lite"/>
    </source>
</evidence>
<evidence type="ECO:0000313" key="3">
    <source>
        <dbReference type="Proteomes" id="UP000570517"/>
    </source>
</evidence>
<gene>
    <name evidence="2" type="ORF">HLY00_3341</name>
</gene>
<reference evidence="2 3" key="1">
    <citation type="submission" date="2020-05" db="EMBL/GenBank/DDBJ databases">
        <title>Draft genome sequence of Mycobacterium hippocampi DL, isolated from European seabass, Dicentrarchus labrax, reared in fish farms.</title>
        <authorList>
            <person name="Stathopoulou P."/>
            <person name="Asimakis E."/>
            <person name="Tzokas K."/>
            <person name="Batargias C."/>
            <person name="Tsiamis G."/>
        </authorList>
    </citation>
    <scope>NUCLEOTIDE SEQUENCE [LARGE SCALE GENOMIC DNA]</scope>
    <source>
        <strain evidence="2 3">DL</strain>
    </source>
</reference>